<dbReference type="GeneID" id="19342728"/>
<dbReference type="HOGENOM" id="CLU_480690_0_0_1"/>
<evidence type="ECO:0000313" key="4">
    <source>
        <dbReference type="Proteomes" id="UP000016932"/>
    </source>
</evidence>
<feature type="region of interest" description="Disordered" evidence="1">
    <location>
        <begin position="328"/>
        <end position="387"/>
    </location>
</feature>
<dbReference type="EMBL" id="KB446557">
    <property type="protein sequence ID" value="EME85084.1"/>
    <property type="molecule type" value="Genomic_DNA"/>
</dbReference>
<dbReference type="RefSeq" id="XP_007925571.1">
    <property type="nucleotide sequence ID" value="XM_007927380.1"/>
</dbReference>
<evidence type="ECO:0000256" key="1">
    <source>
        <dbReference type="SAM" id="MobiDB-lite"/>
    </source>
</evidence>
<feature type="compositionally biased region" description="Pro residues" evidence="1">
    <location>
        <begin position="33"/>
        <end position="42"/>
    </location>
</feature>
<name>M3A1M6_PSEFD</name>
<keyword evidence="2" id="KW-0472">Membrane</keyword>
<feature type="region of interest" description="Disordered" evidence="1">
    <location>
        <begin position="1"/>
        <end position="138"/>
    </location>
</feature>
<dbReference type="KEGG" id="pfj:MYCFIDRAFT_88657"/>
<protein>
    <submittedName>
        <fullName evidence="3">Uncharacterized protein</fullName>
    </submittedName>
</protein>
<dbReference type="STRING" id="383855.M3A1M6"/>
<keyword evidence="2" id="KW-1133">Transmembrane helix</keyword>
<feature type="compositionally biased region" description="Low complexity" evidence="1">
    <location>
        <begin position="87"/>
        <end position="100"/>
    </location>
</feature>
<feature type="compositionally biased region" description="Low complexity" evidence="1">
    <location>
        <begin position="21"/>
        <end position="32"/>
    </location>
</feature>
<feature type="transmembrane region" description="Helical" evidence="2">
    <location>
        <begin position="502"/>
        <end position="520"/>
    </location>
</feature>
<keyword evidence="2" id="KW-0812">Transmembrane</keyword>
<proteinExistence type="predicted"/>
<feature type="compositionally biased region" description="Basic and acidic residues" evidence="1">
    <location>
        <begin position="169"/>
        <end position="183"/>
    </location>
</feature>
<accession>M3A1M6</accession>
<dbReference type="Proteomes" id="UP000016932">
    <property type="component" value="Unassembled WGS sequence"/>
</dbReference>
<keyword evidence="4" id="KW-1185">Reference proteome</keyword>
<evidence type="ECO:0000313" key="3">
    <source>
        <dbReference type="EMBL" id="EME85084.1"/>
    </source>
</evidence>
<feature type="region of interest" description="Disordered" evidence="1">
    <location>
        <begin position="156"/>
        <end position="208"/>
    </location>
</feature>
<gene>
    <name evidence="3" type="ORF">MYCFIDRAFT_88657</name>
</gene>
<feature type="compositionally biased region" description="Polar residues" evidence="1">
    <location>
        <begin position="350"/>
        <end position="362"/>
    </location>
</feature>
<feature type="compositionally biased region" description="Basic and acidic residues" evidence="1">
    <location>
        <begin position="193"/>
        <end position="208"/>
    </location>
</feature>
<feature type="compositionally biased region" description="Low complexity" evidence="1">
    <location>
        <begin position="115"/>
        <end position="130"/>
    </location>
</feature>
<dbReference type="VEuPathDB" id="FungiDB:MYCFIDRAFT_88657"/>
<organism evidence="3 4">
    <name type="scientific">Pseudocercospora fijiensis (strain CIRAD86)</name>
    <name type="common">Black leaf streak disease fungus</name>
    <name type="synonym">Mycosphaerella fijiensis</name>
    <dbReference type="NCBI Taxonomy" id="383855"/>
    <lineage>
        <taxon>Eukaryota</taxon>
        <taxon>Fungi</taxon>
        <taxon>Dikarya</taxon>
        <taxon>Ascomycota</taxon>
        <taxon>Pezizomycotina</taxon>
        <taxon>Dothideomycetes</taxon>
        <taxon>Dothideomycetidae</taxon>
        <taxon>Mycosphaerellales</taxon>
        <taxon>Mycosphaerellaceae</taxon>
        <taxon>Pseudocercospora</taxon>
    </lineage>
</organism>
<dbReference type="OrthoDB" id="3646417at2759"/>
<sequence>MPPAFPKGAITPEQLAELDGTAAATTTTTTTTAPPPPPPPARRPARPAPSLFFAARKRPSTTTAAPRPPTLPAVQVQTGGSQPVPMAGSSSSNESASSPAGGAGRSMLLPTTVLPYAAEPSARPAPAPQANSEAPPDYKKLYLEVKAANDDLYVQLEKRDSDENSATKQNERLRDELRQERSNKAFVDSVNADLDRKERERRKTDEDIKKEREWFSKQRADFKKQSEELQRWADSLQSELNEEKEARRKQINIADDLQADLTAAQTTIDSLTRANEVLSQQATENDKAAEYLKVVSDNLEQVFKDQGKDLNPDSFGNHLKRLTEQAEINQQSSQVSLNEKFNNDAKLETTSKAQRNRQTSLSEDLARTVEGEQESPDNSTVKPDTRDYDQLEQKIKDLEKQQQDYVDDLAKAQKEQKEKDDTIEKQQRRIRVLLEEVNTFTKLERSKPGLKPIVEFTDSKKPVQVTAATQTAPLTPDTPISNEVRVRHVVHQQEKQGNAPSLRGLIFIIFLIFCFMTWIGHYGQLQGWRNANLGGYHDIQYSNSKAVVYGLRSRFEKLIGLDTTLLG</sequence>
<evidence type="ECO:0000256" key="2">
    <source>
        <dbReference type="SAM" id="Phobius"/>
    </source>
</evidence>
<reference evidence="3 4" key="1">
    <citation type="journal article" date="2012" name="PLoS Pathog.">
        <title>Diverse lifestyles and strategies of plant pathogenesis encoded in the genomes of eighteen Dothideomycetes fungi.</title>
        <authorList>
            <person name="Ohm R.A."/>
            <person name="Feau N."/>
            <person name="Henrissat B."/>
            <person name="Schoch C.L."/>
            <person name="Horwitz B.A."/>
            <person name="Barry K.W."/>
            <person name="Condon B.J."/>
            <person name="Copeland A.C."/>
            <person name="Dhillon B."/>
            <person name="Glaser F."/>
            <person name="Hesse C.N."/>
            <person name="Kosti I."/>
            <person name="LaButti K."/>
            <person name="Lindquist E.A."/>
            <person name="Lucas S."/>
            <person name="Salamov A.A."/>
            <person name="Bradshaw R.E."/>
            <person name="Ciuffetti L."/>
            <person name="Hamelin R.C."/>
            <person name="Kema G.H.J."/>
            <person name="Lawrence C."/>
            <person name="Scott J.A."/>
            <person name="Spatafora J.W."/>
            <person name="Turgeon B.G."/>
            <person name="de Wit P.J.G.M."/>
            <person name="Zhong S."/>
            <person name="Goodwin S.B."/>
            <person name="Grigoriev I.V."/>
        </authorList>
    </citation>
    <scope>NUCLEOTIDE SEQUENCE [LARGE SCALE GENOMIC DNA]</scope>
    <source>
        <strain evidence="3 4">CIRAD86</strain>
    </source>
</reference>
<dbReference type="eggNOG" id="ENOG502R9R4">
    <property type="taxonomic scope" value="Eukaryota"/>
</dbReference>
<dbReference type="AlphaFoldDB" id="M3A1M6"/>
<feature type="compositionally biased region" description="Polar residues" evidence="1">
    <location>
        <begin position="328"/>
        <end position="340"/>
    </location>
</feature>